<sequence length="245" mass="26559">MLSSLRSPLLRSPATRCMSSYVKSEESFNEVLDWFKQHRATAVLRTPTSSACPKAMSAAIEGGFKICEFTLTTPDALLHMSDFKKEKKYDGQVKFGMGTVMNTRDCEMAVDAGAEFIISPIMIPEVITWCASNKIPCLPGCHTPTEAYNAYLLGAPVQKIFPGVAGNHMWMKAVSAALPMLRLNPTSGVGLENAGDFLDNGCVGVGLVAPLFDPVMVQEENWEGIKANAEVVMKGVKACGPYIEK</sequence>
<accession>A0A9W7KWD5</accession>
<dbReference type="PANTHER" id="PTHR30246:SF1">
    <property type="entry name" value="2-DEHYDRO-3-DEOXY-6-PHOSPHOGALACTONATE ALDOLASE-RELATED"/>
    <property type="match status" value="1"/>
</dbReference>
<gene>
    <name evidence="6" type="ORF">TrLO_g5420</name>
</gene>
<dbReference type="InterPro" id="IPR000887">
    <property type="entry name" value="Aldlse_KDPG_KHG"/>
</dbReference>
<evidence type="ECO:0000313" key="6">
    <source>
        <dbReference type="EMBL" id="GMI14162.1"/>
    </source>
</evidence>
<dbReference type="GO" id="GO:0016829">
    <property type="term" value="F:lyase activity"/>
    <property type="evidence" value="ECO:0007669"/>
    <property type="project" value="UniProtKB-KW"/>
</dbReference>
<evidence type="ECO:0000256" key="5">
    <source>
        <dbReference type="ARBA" id="ARBA00023277"/>
    </source>
</evidence>
<dbReference type="OrthoDB" id="1476984at2759"/>
<dbReference type="AlphaFoldDB" id="A0A9W7KWD5"/>
<comment type="similarity">
    <text evidence="2">Belongs to the KHG/KDPG aldolase family.</text>
</comment>
<name>A0A9W7KWD5_9STRA</name>
<proteinExistence type="inferred from homology"/>
<evidence type="ECO:0000256" key="3">
    <source>
        <dbReference type="ARBA" id="ARBA00011233"/>
    </source>
</evidence>
<evidence type="ECO:0000256" key="1">
    <source>
        <dbReference type="ARBA" id="ARBA00004761"/>
    </source>
</evidence>
<protein>
    <submittedName>
        <fullName evidence="6">Uncharacterized protein</fullName>
    </submittedName>
</protein>
<dbReference type="Gene3D" id="3.20.20.70">
    <property type="entry name" value="Aldolase class I"/>
    <property type="match status" value="1"/>
</dbReference>
<evidence type="ECO:0000313" key="7">
    <source>
        <dbReference type="Proteomes" id="UP001165122"/>
    </source>
</evidence>
<organism evidence="6 7">
    <name type="scientific">Triparma laevis f. longispina</name>
    <dbReference type="NCBI Taxonomy" id="1714387"/>
    <lineage>
        <taxon>Eukaryota</taxon>
        <taxon>Sar</taxon>
        <taxon>Stramenopiles</taxon>
        <taxon>Ochrophyta</taxon>
        <taxon>Bolidophyceae</taxon>
        <taxon>Parmales</taxon>
        <taxon>Triparmaceae</taxon>
        <taxon>Triparma</taxon>
    </lineage>
</organism>
<keyword evidence="4" id="KW-0456">Lyase</keyword>
<evidence type="ECO:0000256" key="4">
    <source>
        <dbReference type="ARBA" id="ARBA00023239"/>
    </source>
</evidence>
<dbReference type="CDD" id="cd00452">
    <property type="entry name" value="KDPG_aldolase"/>
    <property type="match status" value="1"/>
</dbReference>
<comment type="pathway">
    <text evidence="1">Carbohydrate acid metabolism.</text>
</comment>
<dbReference type="InterPro" id="IPR013785">
    <property type="entry name" value="Aldolase_TIM"/>
</dbReference>
<dbReference type="Pfam" id="PF01081">
    <property type="entry name" value="Aldolase"/>
    <property type="match status" value="1"/>
</dbReference>
<reference evidence="7" key="1">
    <citation type="journal article" date="2023" name="Commun. Biol.">
        <title>Genome analysis of Parmales, the sister group of diatoms, reveals the evolutionary specialization of diatoms from phago-mixotrophs to photoautotrophs.</title>
        <authorList>
            <person name="Ban H."/>
            <person name="Sato S."/>
            <person name="Yoshikawa S."/>
            <person name="Yamada K."/>
            <person name="Nakamura Y."/>
            <person name="Ichinomiya M."/>
            <person name="Sato N."/>
            <person name="Blanc-Mathieu R."/>
            <person name="Endo H."/>
            <person name="Kuwata A."/>
            <person name="Ogata H."/>
        </authorList>
    </citation>
    <scope>NUCLEOTIDE SEQUENCE [LARGE SCALE GENOMIC DNA]</scope>
    <source>
        <strain evidence="7">NIES 3700</strain>
    </source>
</reference>
<dbReference type="Proteomes" id="UP001165122">
    <property type="component" value="Unassembled WGS sequence"/>
</dbReference>
<evidence type="ECO:0000256" key="2">
    <source>
        <dbReference type="ARBA" id="ARBA00006906"/>
    </source>
</evidence>
<comment type="subunit">
    <text evidence="3">Homotrimer.</text>
</comment>
<keyword evidence="5" id="KW-0119">Carbohydrate metabolism</keyword>
<comment type="caution">
    <text evidence="6">The sequence shown here is derived from an EMBL/GenBank/DDBJ whole genome shotgun (WGS) entry which is preliminary data.</text>
</comment>
<keyword evidence="7" id="KW-1185">Reference proteome</keyword>
<dbReference type="PANTHER" id="PTHR30246">
    <property type="entry name" value="2-KETO-3-DEOXY-6-PHOSPHOGLUCONATE ALDOLASE"/>
    <property type="match status" value="1"/>
</dbReference>
<dbReference type="EMBL" id="BRXW01000208">
    <property type="protein sequence ID" value="GMI14162.1"/>
    <property type="molecule type" value="Genomic_DNA"/>
</dbReference>
<dbReference type="SUPFAM" id="SSF51569">
    <property type="entry name" value="Aldolase"/>
    <property type="match status" value="1"/>
</dbReference>